<dbReference type="AlphaFoldDB" id="A0A0J1BDG6"/>
<evidence type="ECO:0008006" key="3">
    <source>
        <dbReference type="Google" id="ProtNLM"/>
    </source>
</evidence>
<dbReference type="GeneID" id="28986876"/>
<proteinExistence type="predicted"/>
<organism evidence="1 2">
    <name type="scientific">Cutaneotrichosporon oleaginosum</name>
    <dbReference type="NCBI Taxonomy" id="879819"/>
    <lineage>
        <taxon>Eukaryota</taxon>
        <taxon>Fungi</taxon>
        <taxon>Dikarya</taxon>
        <taxon>Basidiomycota</taxon>
        <taxon>Agaricomycotina</taxon>
        <taxon>Tremellomycetes</taxon>
        <taxon>Trichosporonales</taxon>
        <taxon>Trichosporonaceae</taxon>
        <taxon>Cutaneotrichosporon</taxon>
    </lineage>
</organism>
<name>A0A0J1BDG6_9TREE</name>
<accession>A0A0J1BDG6</accession>
<evidence type="ECO:0000313" key="1">
    <source>
        <dbReference type="EMBL" id="KLT46099.1"/>
    </source>
</evidence>
<keyword evidence="2" id="KW-1185">Reference proteome</keyword>
<dbReference type="OrthoDB" id="185373at2759"/>
<protein>
    <recommendedName>
        <fullName evidence="3">Pentacotripeptide-repeat region of PRORP domain-containing protein</fullName>
    </recommendedName>
</protein>
<dbReference type="RefSeq" id="XP_018282590.1">
    <property type="nucleotide sequence ID" value="XM_018426273.1"/>
</dbReference>
<dbReference type="STRING" id="879819.A0A0J1BDG6"/>
<evidence type="ECO:0000313" key="2">
    <source>
        <dbReference type="Proteomes" id="UP000053611"/>
    </source>
</evidence>
<sequence>MRRIALRLLERRPPAGPSCSRWLSCTCCARERARAPRPPDSPIPPVGVLQRMQTPHLPLPPPLPWSPDSQPFLRHMQILSLALLSPGAEESWSIYEALHPELRAAIPDDIFSSLIARQLAADKNLKRDRLVELANLARVCGMDPARLGAESIKDILKAMFALEPEDKAWQGHYDTLDWLWAALFELIGRDFRRVSLRMKQDWLDVTNYRFRGDLSRTHAALEHLVGHHGGVGITKSASKILLRSRSADAATVAVSLRLAAWCLARGVTVHEDTIVRILSRLKVRHDADGHDGRERAREAAEDLIAELREGEAHEAAVPIVLALKHFELINRTPLERATTVADDPEATIGRLHSSVEKLLRGSPSDAELQLAIKLCDRALQMDASLEPILMTTLNGVRNHPRYALKVAEMCFQSNVFRHPFSSAFKNKLLMAMLDCLPSPTAYDIVVRLYPLARTPDEAQRYTWTHATAPQWHKLFAAAVRRRQLHFPSRLYADLMADGLRVPQRAQISFIKLIASTPSDSRAILLDRHIKDYLWNEAQPVQPLMVAVAQGLGSTGISADAARATQLCRRIAAGAGVTIPARAIESLVASLFSSSNIETRALGRQLLEQLPPSDASKAYTLALSALVKNIRAAGLQQVIALYRNMDETGVPATSGVGSSLLMAVLKEGHLDSALAIFRTASKQVGPVKSAAVGRLMINLALAGRTDEAYAVEREWRAHFPAGVEYDKGVYGARMVVDFKAGKEVDLSIFTSNIEGRVLLKRHKGYKPTLPFFKFIETLRPKEDGLKEEEEEVPKDSVDLLGVEEATPAPAVAARASMSASEREASTVRCKRAVPPLTRSWDASEGWLVDRRVDMVSMI</sequence>
<gene>
    <name evidence="1" type="ORF">CC85DRAFT_324910</name>
</gene>
<dbReference type="InterPro" id="IPR011990">
    <property type="entry name" value="TPR-like_helical_dom_sf"/>
</dbReference>
<dbReference type="Proteomes" id="UP000053611">
    <property type="component" value="Unassembled WGS sequence"/>
</dbReference>
<reference evidence="1 2" key="1">
    <citation type="submission" date="2015-03" db="EMBL/GenBank/DDBJ databases">
        <title>Genomics and transcriptomics of the oil-accumulating basidiomycete yeast T. oleaginosus allow insights into substrate utilization and the diverse evolutionary trajectories of mating systems in fungi.</title>
        <authorList>
            <consortium name="DOE Joint Genome Institute"/>
            <person name="Kourist R."/>
            <person name="Kracht O."/>
            <person name="Bracharz F."/>
            <person name="Lipzen A."/>
            <person name="Nolan M."/>
            <person name="Ohm R."/>
            <person name="Grigoriev I."/>
            <person name="Sun S."/>
            <person name="Heitman J."/>
            <person name="Bruck T."/>
            <person name="Nowrousian M."/>
        </authorList>
    </citation>
    <scope>NUCLEOTIDE SEQUENCE [LARGE SCALE GENOMIC DNA]</scope>
    <source>
        <strain evidence="1 2">IBC0246</strain>
    </source>
</reference>
<dbReference type="Gene3D" id="1.25.40.10">
    <property type="entry name" value="Tetratricopeptide repeat domain"/>
    <property type="match status" value="1"/>
</dbReference>
<dbReference type="EMBL" id="KQ087178">
    <property type="protein sequence ID" value="KLT46099.1"/>
    <property type="molecule type" value="Genomic_DNA"/>
</dbReference>